<sequence>MANDKEIDLFDIIDVDYLPEMYDVLLTDVDSKDLHEAISKMLKIKYLSYSPDKEFKEVNGIIFGKHRRIFVSLPVTIKRKTKNVHFLVDTSSPTTYICEEALDSFKTILNTSYHSVQTNNKATGAHLPPVNSHFTDMNILGMDYLHVYQAKLIIEFENEYVSPSFSAFEQENNQPYSLQNILGRTSEFILFSLFLLFIFKRKPDFFFQL</sequence>
<reference evidence="1 2" key="1">
    <citation type="submission" date="2018-06" db="EMBL/GenBank/DDBJ databases">
        <title>Comparative genomics reveals the genomic features of Rhizophagus irregularis, R. cerebriforme, R. diaphanum and Gigaspora rosea, and their symbiotic lifestyle signature.</title>
        <authorList>
            <person name="Morin E."/>
            <person name="San Clemente H."/>
            <person name="Chen E.C.H."/>
            <person name="De La Providencia I."/>
            <person name="Hainaut M."/>
            <person name="Kuo A."/>
            <person name="Kohler A."/>
            <person name="Murat C."/>
            <person name="Tang N."/>
            <person name="Roy S."/>
            <person name="Loubradou J."/>
            <person name="Henrissat B."/>
            <person name="Grigoriev I.V."/>
            <person name="Corradi N."/>
            <person name="Roux C."/>
            <person name="Martin F.M."/>
        </authorList>
    </citation>
    <scope>NUCLEOTIDE SEQUENCE [LARGE SCALE GENOMIC DNA]</scope>
    <source>
        <strain evidence="1 2">DAOM 194757</strain>
    </source>
</reference>
<evidence type="ECO:0000313" key="1">
    <source>
        <dbReference type="EMBL" id="RIB14958.1"/>
    </source>
</evidence>
<gene>
    <name evidence="1" type="ORF">C2G38_2039760</name>
</gene>
<accession>A0A397UZZ6</accession>
<dbReference type="EMBL" id="QKWP01000781">
    <property type="protein sequence ID" value="RIB14958.1"/>
    <property type="molecule type" value="Genomic_DNA"/>
</dbReference>
<keyword evidence="2" id="KW-1185">Reference proteome</keyword>
<comment type="caution">
    <text evidence="1">The sequence shown here is derived from an EMBL/GenBank/DDBJ whole genome shotgun (WGS) entry which is preliminary data.</text>
</comment>
<organism evidence="1 2">
    <name type="scientific">Gigaspora rosea</name>
    <dbReference type="NCBI Taxonomy" id="44941"/>
    <lineage>
        <taxon>Eukaryota</taxon>
        <taxon>Fungi</taxon>
        <taxon>Fungi incertae sedis</taxon>
        <taxon>Mucoromycota</taxon>
        <taxon>Glomeromycotina</taxon>
        <taxon>Glomeromycetes</taxon>
        <taxon>Diversisporales</taxon>
        <taxon>Gigasporaceae</taxon>
        <taxon>Gigaspora</taxon>
    </lineage>
</organism>
<dbReference type="Proteomes" id="UP000266673">
    <property type="component" value="Unassembled WGS sequence"/>
</dbReference>
<protein>
    <submittedName>
        <fullName evidence="1">Uncharacterized protein</fullName>
    </submittedName>
</protein>
<dbReference type="STRING" id="44941.A0A397UZZ6"/>
<evidence type="ECO:0000313" key="2">
    <source>
        <dbReference type="Proteomes" id="UP000266673"/>
    </source>
</evidence>
<proteinExistence type="predicted"/>
<name>A0A397UZZ6_9GLOM</name>
<dbReference type="AlphaFoldDB" id="A0A397UZZ6"/>
<dbReference type="OrthoDB" id="422081at2759"/>